<feature type="transmembrane region" description="Helical" evidence="5">
    <location>
        <begin position="260"/>
        <end position="278"/>
    </location>
</feature>
<dbReference type="InterPro" id="IPR052730">
    <property type="entry name" value="Sugar_ABC_transporter"/>
</dbReference>
<evidence type="ECO:0000256" key="3">
    <source>
        <dbReference type="ARBA" id="ARBA00022989"/>
    </source>
</evidence>
<dbReference type="EMBL" id="CP065383">
    <property type="protein sequence ID" value="QPM68163.1"/>
    <property type="molecule type" value="Genomic_DNA"/>
</dbReference>
<dbReference type="AlphaFoldDB" id="A0A7T1ALJ5"/>
<evidence type="ECO:0000256" key="2">
    <source>
        <dbReference type="ARBA" id="ARBA00022692"/>
    </source>
</evidence>
<keyword evidence="4 5" id="KW-0472">Membrane</keyword>
<feature type="transmembrane region" description="Helical" evidence="5">
    <location>
        <begin position="103"/>
        <end position="123"/>
    </location>
</feature>
<comment type="similarity">
    <text evidence="5">Belongs to the binding-protein-dependent transport system permease family.</text>
</comment>
<dbReference type="SUPFAM" id="SSF160964">
    <property type="entry name" value="MalF N-terminal region-like"/>
    <property type="match status" value="1"/>
</dbReference>
<dbReference type="InterPro" id="IPR000515">
    <property type="entry name" value="MetI-like"/>
</dbReference>
<keyword evidence="8" id="KW-1185">Reference proteome</keyword>
<proteinExistence type="inferred from homology"/>
<protein>
    <submittedName>
        <fullName evidence="7">Trehalose transport system permease protein SugA</fullName>
    </submittedName>
</protein>
<feature type="transmembrane region" description="Helical" evidence="5">
    <location>
        <begin position="129"/>
        <end position="146"/>
    </location>
</feature>
<accession>A0A7T1ALJ5</accession>
<dbReference type="PANTHER" id="PTHR43759">
    <property type="entry name" value="TREHALOSE TRANSPORT SYSTEM PERMEASE PROTEIN SUGA"/>
    <property type="match status" value="1"/>
</dbReference>
<comment type="subcellular location">
    <subcellularLocation>
        <location evidence="1 5">Cell membrane</location>
        <topology evidence="1 5">Multi-pass membrane protein</topology>
    </subcellularLocation>
</comment>
<evidence type="ECO:0000259" key="6">
    <source>
        <dbReference type="PROSITE" id="PS50928"/>
    </source>
</evidence>
<gene>
    <name evidence="7" type="primary">sugA_10</name>
    <name evidence="7" type="ORF">RT761_01377</name>
</gene>
<evidence type="ECO:0000313" key="8">
    <source>
        <dbReference type="Proteomes" id="UP000594463"/>
    </source>
</evidence>
<evidence type="ECO:0000256" key="1">
    <source>
        <dbReference type="ARBA" id="ARBA00004651"/>
    </source>
</evidence>
<dbReference type="Proteomes" id="UP000594463">
    <property type="component" value="Chromosome"/>
</dbReference>
<feature type="transmembrane region" description="Helical" evidence="5">
    <location>
        <begin position="12"/>
        <end position="35"/>
    </location>
</feature>
<organism evidence="7 8">
    <name type="scientific">Atribacter laminatus</name>
    <dbReference type="NCBI Taxonomy" id="2847778"/>
    <lineage>
        <taxon>Bacteria</taxon>
        <taxon>Pseudomonadati</taxon>
        <taxon>Atribacterota</taxon>
        <taxon>Atribacteria</taxon>
        <taxon>Atribacterales</taxon>
        <taxon>Atribacteraceae</taxon>
        <taxon>Atribacter</taxon>
    </lineage>
</organism>
<reference evidence="7 8" key="1">
    <citation type="journal article" date="2021" name="Nat. Commun.">
        <title>Isolation of a member of the candidate phylum Atribacteria reveals a unique cell membrane structure.</title>
        <authorList>
            <person name="Taiki K."/>
            <person name="Nobu M.K."/>
            <person name="Kusada H."/>
            <person name="Meng X.-Y."/>
            <person name="Hosoki N."/>
            <person name="Uematsu K."/>
            <person name="Yoshioka H."/>
            <person name="Kamagata Y."/>
            <person name="Tamaki H."/>
        </authorList>
    </citation>
    <scope>NUCLEOTIDE SEQUENCE [LARGE SCALE GENOMIC DNA]</scope>
    <source>
        <strain evidence="7 8">RT761</strain>
    </source>
</reference>
<sequence length="290" mass="33286">MRKEAARGWAFLLPTMLFLVILTIYPFIFTVSASLTNWYLPETKRTFIGIQNFINLFKDPWFWSSLRITLIFLFGCLFFEHFFGFLLALLLSLLGKAKSYLPLFFIVPMMLPPIVSALIWKLMYRPLGLMNWFLSLLGISPINWVTDSNQVLPSIMITDIWQWTPFVMLILFSGINSIPEELFDAVDIDGGGLFAKIKHLILPLIKPLFIISFLLRFIFIFTTFDIIAGLSRGGPGHASMTLYYYSYLKSFEWLRMGEGASLNIFVFAITMGVGMILLNKIMKGSVVLYD</sequence>
<dbReference type="PROSITE" id="PS50928">
    <property type="entry name" value="ABC_TM1"/>
    <property type="match status" value="1"/>
</dbReference>
<dbReference type="KEGG" id="alam:RT761_01377"/>
<keyword evidence="3 5" id="KW-1133">Transmembrane helix</keyword>
<dbReference type="InterPro" id="IPR035906">
    <property type="entry name" value="MetI-like_sf"/>
</dbReference>
<dbReference type="CDD" id="cd06261">
    <property type="entry name" value="TM_PBP2"/>
    <property type="match status" value="1"/>
</dbReference>
<name>A0A7T1ALJ5_ATRLM</name>
<dbReference type="GO" id="GO:0005886">
    <property type="term" value="C:plasma membrane"/>
    <property type="evidence" value="ECO:0007669"/>
    <property type="project" value="UniProtKB-SubCell"/>
</dbReference>
<dbReference type="GO" id="GO:0055085">
    <property type="term" value="P:transmembrane transport"/>
    <property type="evidence" value="ECO:0007669"/>
    <property type="project" value="InterPro"/>
</dbReference>
<evidence type="ECO:0000256" key="5">
    <source>
        <dbReference type="RuleBase" id="RU363032"/>
    </source>
</evidence>
<dbReference type="PANTHER" id="PTHR43759:SF1">
    <property type="entry name" value="GLUCOSE IMPORT SYSTEM PERMEASE PROTEIN GLCT"/>
    <property type="match status" value="1"/>
</dbReference>
<keyword evidence="5" id="KW-0813">Transport</keyword>
<evidence type="ECO:0000256" key="4">
    <source>
        <dbReference type="ARBA" id="ARBA00023136"/>
    </source>
</evidence>
<dbReference type="RefSeq" id="WP_218113321.1">
    <property type="nucleotide sequence ID" value="NZ_CP065383.1"/>
</dbReference>
<feature type="domain" description="ABC transmembrane type-1" evidence="6">
    <location>
        <begin position="66"/>
        <end position="277"/>
    </location>
</feature>
<feature type="transmembrane region" description="Helical" evidence="5">
    <location>
        <begin position="68"/>
        <end position="91"/>
    </location>
</feature>
<evidence type="ECO:0000313" key="7">
    <source>
        <dbReference type="EMBL" id="QPM68163.1"/>
    </source>
</evidence>
<dbReference type="SUPFAM" id="SSF161098">
    <property type="entry name" value="MetI-like"/>
    <property type="match status" value="1"/>
</dbReference>
<dbReference type="Gene3D" id="1.10.3720.10">
    <property type="entry name" value="MetI-like"/>
    <property type="match status" value="1"/>
</dbReference>
<feature type="transmembrane region" description="Helical" evidence="5">
    <location>
        <begin position="208"/>
        <end position="230"/>
    </location>
</feature>
<keyword evidence="2 5" id="KW-0812">Transmembrane</keyword>
<dbReference type="Pfam" id="PF00528">
    <property type="entry name" value="BPD_transp_1"/>
    <property type="match status" value="1"/>
</dbReference>